<sequence length="220" mass="24660">MVKTVYEITQLTLSFITLLLIIGFTSIDVQAQDVSYGLKGGMNFTTHYDSDFETDAIATFRIGAFTNVPLGNTPFSFQPEVFYYQNGSKSSFQSDDIVYTGTYRTDYIKVPLLLAYSPDVFKQLQTKFFTGPSVSFLIRSKFSESSRDIDLADMTDNVEIGLLGGLELKAPSLSERISLELRFSRGLSEIYDSGFNFLSNSEFSRPNRNTAISILLGFTF</sequence>
<name>A0A2N0VF63_9BACT</name>
<dbReference type="InterPro" id="IPR025665">
    <property type="entry name" value="Beta-barrel_OMP_2"/>
</dbReference>
<accession>A0A2N0VF63</accession>
<proteinExistence type="predicted"/>
<comment type="caution">
    <text evidence="2">The sequence shown here is derived from an EMBL/GenBank/DDBJ whole genome shotgun (WGS) entry which is preliminary data.</text>
</comment>
<evidence type="ECO:0000313" key="3">
    <source>
        <dbReference type="Proteomes" id="UP000233398"/>
    </source>
</evidence>
<feature type="domain" description="Outer membrane protein beta-barrel" evidence="1">
    <location>
        <begin position="30"/>
        <end position="191"/>
    </location>
</feature>
<dbReference type="AlphaFoldDB" id="A0A2N0VF63"/>
<keyword evidence="3" id="KW-1185">Reference proteome</keyword>
<dbReference type="Pfam" id="PF13568">
    <property type="entry name" value="OMP_b-brl_2"/>
    <property type="match status" value="1"/>
</dbReference>
<gene>
    <name evidence="2" type="ORF">CWD77_13115</name>
</gene>
<reference evidence="2 3" key="1">
    <citation type="submission" date="2017-11" db="EMBL/GenBank/DDBJ databases">
        <title>Rhodohalobacter 15182 sp. nov., isolated from a salt lake.</title>
        <authorList>
            <person name="Han S."/>
        </authorList>
    </citation>
    <scope>NUCLEOTIDE SEQUENCE [LARGE SCALE GENOMIC DNA]</scope>
    <source>
        <strain evidence="2 3">15182</strain>
    </source>
</reference>
<dbReference type="Proteomes" id="UP000233398">
    <property type="component" value="Unassembled WGS sequence"/>
</dbReference>
<dbReference type="OrthoDB" id="947434at2"/>
<evidence type="ECO:0000313" key="2">
    <source>
        <dbReference type="EMBL" id="PKD42788.1"/>
    </source>
</evidence>
<organism evidence="2 3">
    <name type="scientific">Rhodohalobacter barkolensis</name>
    <dbReference type="NCBI Taxonomy" id="2053187"/>
    <lineage>
        <taxon>Bacteria</taxon>
        <taxon>Pseudomonadati</taxon>
        <taxon>Balneolota</taxon>
        <taxon>Balneolia</taxon>
        <taxon>Balneolales</taxon>
        <taxon>Balneolaceae</taxon>
        <taxon>Rhodohalobacter</taxon>
    </lineage>
</organism>
<evidence type="ECO:0000259" key="1">
    <source>
        <dbReference type="Pfam" id="PF13568"/>
    </source>
</evidence>
<dbReference type="EMBL" id="PISP01000005">
    <property type="protein sequence ID" value="PKD42788.1"/>
    <property type="molecule type" value="Genomic_DNA"/>
</dbReference>
<dbReference type="RefSeq" id="WP_101074038.1">
    <property type="nucleotide sequence ID" value="NZ_PISP01000005.1"/>
</dbReference>
<protein>
    <recommendedName>
        <fullName evidence="1">Outer membrane protein beta-barrel domain-containing protein</fullName>
    </recommendedName>
</protein>